<evidence type="ECO:0000313" key="9">
    <source>
        <dbReference type="Proteomes" id="UP000728647"/>
    </source>
</evidence>
<name>A0A8J8GLP2_9EURY</name>
<dbReference type="InterPro" id="IPR037272">
    <property type="entry name" value="SNS_sf"/>
</dbReference>
<dbReference type="Proteomes" id="UP001016761">
    <property type="component" value="Unassembled WGS sequence"/>
</dbReference>
<evidence type="ECO:0000256" key="5">
    <source>
        <dbReference type="ARBA" id="ARBA00023136"/>
    </source>
</evidence>
<evidence type="ECO:0000256" key="2">
    <source>
        <dbReference type="ARBA" id="ARBA00022448"/>
    </source>
</evidence>
<evidence type="ECO:0000256" key="6">
    <source>
        <dbReference type="SAM" id="Phobius"/>
    </source>
</evidence>
<feature type="transmembrane region" description="Helical" evidence="6">
    <location>
        <begin position="220"/>
        <end position="241"/>
    </location>
</feature>
<evidence type="ECO:0000313" key="10">
    <source>
        <dbReference type="Proteomes" id="UP001016761"/>
    </source>
</evidence>
<dbReference type="Proteomes" id="UP000728647">
    <property type="component" value="Unassembled WGS sequence"/>
</dbReference>
<dbReference type="NCBIfam" id="NF037979">
    <property type="entry name" value="Na_transp"/>
    <property type="match status" value="1"/>
</dbReference>
<keyword evidence="5 6" id="KW-0472">Membrane</keyword>
<keyword evidence="3 6" id="KW-0812">Transmembrane</keyword>
<dbReference type="InterPro" id="IPR047218">
    <property type="entry name" value="YocR/YhdH-like"/>
</dbReference>
<dbReference type="Pfam" id="PF00209">
    <property type="entry name" value="SNF"/>
    <property type="match status" value="2"/>
</dbReference>
<feature type="transmembrane region" description="Helical" evidence="6">
    <location>
        <begin position="293"/>
        <end position="320"/>
    </location>
</feature>
<keyword evidence="10" id="KW-1185">Reference proteome</keyword>
<comment type="subcellular location">
    <subcellularLocation>
        <location evidence="1">Membrane</location>
        <topology evidence="1">Multi-pass membrane protein</topology>
    </subcellularLocation>
</comment>
<feature type="transmembrane region" description="Helical" evidence="6">
    <location>
        <begin position="137"/>
        <end position="165"/>
    </location>
</feature>
<accession>A0A8J8GLP2</accession>
<sequence length="483" mass="51912">MEEDTGLARDQWATRFGFVMALVGAVVGSGNIWRMPYVAGMNGGGAFLVIYLVLLYLIAVPGLMAETLLGRYTQSGVIGAFKNFLGEGWSEGLGLVVVIVNIGLMSYYAPVIAWTIYYLAHAALGTFYQPGFDPTAFWAAFSGSPLLVVGLHTLVAVLVGFVLLFGISDGIERVVKWMIPALVVTLSAVAIKGLTLPGAMEGLAFAFNPEWEYMTDANTWIAALGQALFSTGLGWGIALTYGSYLGKNDDVPLGGGLITAVGNTSIGLLAIFTVFPAVFAFGLEPTTGAELTFVSLVSIFPSMTGGYIWGLLFFLGFLFATYSSGLGITEVGVTTVKEETRLTRTQSVIAVVGAWWLLGIPSAYSSEFLGWMDFMFGNFGLPLATLMILILVGWVIDSKRARILDLNHNSDVYIGSYWDPIIKYVIPTVMVFIMGYYFATNIEDPRAISGLALMTGLTIGSILLMQFIRRGKTNEPALTPGGD</sequence>
<comment type="caution">
    <text evidence="7">The sequence shown here is derived from an EMBL/GenBank/DDBJ whole genome shotgun (WGS) entry which is preliminary data.</text>
</comment>
<dbReference type="CDD" id="cd10336">
    <property type="entry name" value="SLC6sbd_Tyt1-Like"/>
    <property type="match status" value="1"/>
</dbReference>
<evidence type="ECO:0000313" key="8">
    <source>
        <dbReference type="EMBL" id="NUC73559.1"/>
    </source>
</evidence>
<evidence type="ECO:0000313" key="7">
    <source>
        <dbReference type="EMBL" id="NUB90622.1"/>
    </source>
</evidence>
<feature type="transmembrane region" description="Helical" evidence="6">
    <location>
        <begin position="451"/>
        <end position="468"/>
    </location>
</feature>
<feature type="transmembrane region" description="Helical" evidence="6">
    <location>
        <begin position="253"/>
        <end position="281"/>
    </location>
</feature>
<dbReference type="OrthoDB" id="99721at2157"/>
<dbReference type="InterPro" id="IPR000175">
    <property type="entry name" value="Na/ntran_symport"/>
</dbReference>
<dbReference type="EMBL" id="JABUQZ010000001">
    <property type="protein sequence ID" value="NUC73559.1"/>
    <property type="molecule type" value="Genomic_DNA"/>
</dbReference>
<dbReference type="PROSITE" id="PS50267">
    <property type="entry name" value="NA_NEUROTRAN_SYMP_3"/>
    <property type="match status" value="1"/>
</dbReference>
<dbReference type="PANTHER" id="PTHR42948">
    <property type="entry name" value="TRANSPORTER"/>
    <property type="match status" value="1"/>
</dbReference>
<gene>
    <name evidence="7" type="ORF">HT576_06260</name>
    <name evidence="8" type="ORF">HTZ84_14760</name>
</gene>
<dbReference type="AlphaFoldDB" id="A0A8J8GLP2"/>
<dbReference type="PRINTS" id="PR00176">
    <property type="entry name" value="NANEUSMPORT"/>
</dbReference>
<evidence type="ECO:0000256" key="3">
    <source>
        <dbReference type="ARBA" id="ARBA00022692"/>
    </source>
</evidence>
<feature type="transmembrane region" description="Helical" evidence="6">
    <location>
        <begin position="177"/>
        <end position="200"/>
    </location>
</feature>
<protein>
    <submittedName>
        <fullName evidence="7">Sodium-dependent transporter</fullName>
    </submittedName>
</protein>
<keyword evidence="2" id="KW-0813">Transport</keyword>
<feature type="transmembrane region" description="Helical" evidence="6">
    <location>
        <begin position="417"/>
        <end position="439"/>
    </location>
</feature>
<feature type="transmembrane region" description="Helical" evidence="6">
    <location>
        <begin position="12"/>
        <end position="33"/>
    </location>
</feature>
<feature type="transmembrane region" description="Helical" evidence="6">
    <location>
        <begin position="347"/>
        <end position="364"/>
    </location>
</feature>
<reference evidence="7 10" key="1">
    <citation type="submission" date="2020-06" db="EMBL/GenBank/DDBJ databases">
        <title>Haloterrigena sp. nov., an extremely halophilic archaeon isolated from a saline sediment.</title>
        <authorList>
            <person name="Liu B.-B."/>
        </authorList>
    </citation>
    <scope>NUCLEOTIDE SEQUENCE</scope>
    <source>
        <strain evidence="7">SYSU A121-1</strain>
        <strain evidence="8 10">SYSU A558-1</strain>
    </source>
</reference>
<keyword evidence="4 6" id="KW-1133">Transmembrane helix</keyword>
<feature type="transmembrane region" description="Helical" evidence="6">
    <location>
        <begin position="376"/>
        <end position="396"/>
    </location>
</feature>
<dbReference type="PANTHER" id="PTHR42948:SF1">
    <property type="entry name" value="TRANSPORTER"/>
    <property type="match status" value="1"/>
</dbReference>
<evidence type="ECO:0000256" key="1">
    <source>
        <dbReference type="ARBA" id="ARBA00004141"/>
    </source>
</evidence>
<dbReference type="RefSeq" id="WP_174681387.1">
    <property type="nucleotide sequence ID" value="NZ_JABUQZ010000001.1"/>
</dbReference>
<feature type="transmembrane region" description="Helical" evidence="6">
    <location>
        <begin position="45"/>
        <end position="65"/>
    </location>
</feature>
<organism evidence="7 9">
    <name type="scientific">Haloterrigena gelatinilytica</name>
    <dbReference type="NCBI Taxonomy" id="2741724"/>
    <lineage>
        <taxon>Archaea</taxon>
        <taxon>Methanobacteriati</taxon>
        <taxon>Methanobacteriota</taxon>
        <taxon>Stenosarchaea group</taxon>
        <taxon>Halobacteria</taxon>
        <taxon>Halobacteriales</taxon>
        <taxon>Natrialbaceae</taxon>
        <taxon>Haloterrigena</taxon>
    </lineage>
</organism>
<dbReference type="GO" id="GO:0016020">
    <property type="term" value="C:membrane"/>
    <property type="evidence" value="ECO:0007669"/>
    <property type="project" value="UniProtKB-SubCell"/>
</dbReference>
<proteinExistence type="predicted"/>
<dbReference type="SUPFAM" id="SSF161070">
    <property type="entry name" value="SNF-like"/>
    <property type="match status" value="1"/>
</dbReference>
<evidence type="ECO:0000256" key="4">
    <source>
        <dbReference type="ARBA" id="ARBA00022989"/>
    </source>
</evidence>
<feature type="transmembrane region" description="Helical" evidence="6">
    <location>
        <begin position="92"/>
        <end position="117"/>
    </location>
</feature>
<dbReference type="EMBL" id="JABURA010000001">
    <property type="protein sequence ID" value="NUB90622.1"/>
    <property type="molecule type" value="Genomic_DNA"/>
</dbReference>